<reference evidence="1 2" key="1">
    <citation type="submission" date="2023-05" db="EMBL/GenBank/DDBJ databases">
        <title>Draft genome sequence of Streptomyces sp. B-S-A6 isolated from a cave soil in Thailand.</title>
        <authorList>
            <person name="Chamroensaksri N."/>
            <person name="Muangham S."/>
        </authorList>
    </citation>
    <scope>NUCLEOTIDE SEQUENCE [LARGE SCALE GENOMIC DNA]</scope>
    <source>
        <strain evidence="1 2">B-S-A6</strain>
    </source>
</reference>
<dbReference type="EMBL" id="JASCIQ010000022">
    <property type="protein sequence ID" value="MDI3406284.1"/>
    <property type="molecule type" value="Genomic_DNA"/>
</dbReference>
<evidence type="ECO:0000313" key="2">
    <source>
        <dbReference type="Proteomes" id="UP001223978"/>
    </source>
</evidence>
<gene>
    <name evidence="1" type="ORF">QIS96_21040</name>
</gene>
<proteinExistence type="predicted"/>
<dbReference type="Proteomes" id="UP001223978">
    <property type="component" value="Unassembled WGS sequence"/>
</dbReference>
<sequence length="83" mass="8811">MARQVYEGLRLMSAAKKGKVGRIRARGLDAEGLPPGVLSILNDLATELDQADPETNDEGSFSGNTGSFWCPALVAEQGPGRDH</sequence>
<comment type="caution">
    <text evidence="1">The sequence shown here is derived from an EMBL/GenBank/DDBJ whole genome shotgun (WGS) entry which is preliminary data.</text>
</comment>
<evidence type="ECO:0008006" key="3">
    <source>
        <dbReference type="Google" id="ProtNLM"/>
    </source>
</evidence>
<keyword evidence="2" id="KW-1185">Reference proteome</keyword>
<accession>A0ABT6SEC1</accession>
<evidence type="ECO:0000313" key="1">
    <source>
        <dbReference type="EMBL" id="MDI3406284.1"/>
    </source>
</evidence>
<dbReference type="RefSeq" id="WP_282544219.1">
    <property type="nucleotide sequence ID" value="NZ_JASCIQ010000022.1"/>
</dbReference>
<organism evidence="1 2">
    <name type="scientific">Streptomyces cavernicola</name>
    <dbReference type="NCBI Taxonomy" id="3043613"/>
    <lineage>
        <taxon>Bacteria</taxon>
        <taxon>Bacillati</taxon>
        <taxon>Actinomycetota</taxon>
        <taxon>Actinomycetes</taxon>
        <taxon>Kitasatosporales</taxon>
        <taxon>Streptomycetaceae</taxon>
        <taxon>Streptomyces</taxon>
    </lineage>
</organism>
<name>A0ABT6SEC1_9ACTN</name>
<protein>
    <recommendedName>
        <fullName evidence="3">Resolvase/invertase-type recombinase catalytic domain-containing protein</fullName>
    </recommendedName>
</protein>